<evidence type="ECO:0000313" key="2">
    <source>
        <dbReference type="Proteomes" id="UP000427906"/>
    </source>
</evidence>
<evidence type="ECO:0000313" key="1">
    <source>
        <dbReference type="EMBL" id="BBO69091.1"/>
    </source>
</evidence>
<dbReference type="RefSeq" id="WP_155317168.1">
    <property type="nucleotide sequence ID" value="NZ_AP021874.1"/>
</dbReference>
<proteinExistence type="predicted"/>
<evidence type="ECO:0008006" key="3">
    <source>
        <dbReference type="Google" id="ProtNLM"/>
    </source>
</evidence>
<dbReference type="AlphaFoldDB" id="A0A5K7YQ55"/>
<dbReference type="OrthoDB" id="6615103at2"/>
<name>A0A5K7YQ55_9BACT</name>
<sequence length="62" mass="6729">MQTPVKFIATGPFAKSLGVKPATARRSYCVNGQYLGIVPKKLPNGRLLWSTEALAKVLNQAK</sequence>
<dbReference type="KEGG" id="dalk:DSCA_30210"/>
<reference evidence="1 2" key="1">
    <citation type="submission" date="2019-11" db="EMBL/GenBank/DDBJ databases">
        <title>Comparative genomics of hydrocarbon-degrading Desulfosarcina strains.</title>
        <authorList>
            <person name="Watanabe M."/>
            <person name="Kojima H."/>
            <person name="Fukui M."/>
        </authorList>
    </citation>
    <scope>NUCLEOTIDE SEQUENCE [LARGE SCALE GENOMIC DNA]</scope>
    <source>
        <strain evidence="1 2">PL12</strain>
    </source>
</reference>
<organism evidence="1 2">
    <name type="scientific">Desulfosarcina alkanivorans</name>
    <dbReference type="NCBI Taxonomy" id="571177"/>
    <lineage>
        <taxon>Bacteria</taxon>
        <taxon>Pseudomonadati</taxon>
        <taxon>Thermodesulfobacteriota</taxon>
        <taxon>Desulfobacteria</taxon>
        <taxon>Desulfobacterales</taxon>
        <taxon>Desulfosarcinaceae</taxon>
        <taxon>Desulfosarcina</taxon>
    </lineage>
</organism>
<keyword evidence="2" id="KW-1185">Reference proteome</keyword>
<gene>
    <name evidence="1" type="ORF">DSCA_30210</name>
</gene>
<accession>A0A5K7YQ55</accession>
<protein>
    <recommendedName>
        <fullName evidence="3">HTH merR-type domain-containing protein</fullName>
    </recommendedName>
</protein>
<dbReference type="Proteomes" id="UP000427906">
    <property type="component" value="Chromosome"/>
</dbReference>
<dbReference type="EMBL" id="AP021874">
    <property type="protein sequence ID" value="BBO69091.1"/>
    <property type="molecule type" value="Genomic_DNA"/>
</dbReference>